<dbReference type="KEGG" id="bsol:FSW04_22565"/>
<evidence type="ECO:0000313" key="2">
    <source>
        <dbReference type="EMBL" id="QEC50079.1"/>
    </source>
</evidence>
<protein>
    <submittedName>
        <fullName evidence="2">GNAT family N-acetyltransferase</fullName>
    </submittedName>
</protein>
<feature type="domain" description="BioF2-like acetyltransferase" evidence="1">
    <location>
        <begin position="195"/>
        <end position="341"/>
    </location>
</feature>
<dbReference type="SUPFAM" id="SSF55729">
    <property type="entry name" value="Acyl-CoA N-acyltransferases (Nat)"/>
    <property type="match status" value="1"/>
</dbReference>
<dbReference type="Gene3D" id="3.40.630.30">
    <property type="match status" value="1"/>
</dbReference>
<dbReference type="AlphaFoldDB" id="A0A5B8UA47"/>
<dbReference type="GO" id="GO:0016740">
    <property type="term" value="F:transferase activity"/>
    <property type="evidence" value="ECO:0007669"/>
    <property type="project" value="UniProtKB-KW"/>
</dbReference>
<dbReference type="OrthoDB" id="3773784at2"/>
<evidence type="ECO:0000313" key="3">
    <source>
        <dbReference type="Proteomes" id="UP000321805"/>
    </source>
</evidence>
<proteinExistence type="predicted"/>
<gene>
    <name evidence="2" type="ORF">FSW04_22565</name>
</gene>
<dbReference type="InterPro" id="IPR038740">
    <property type="entry name" value="BioF2-like_GNAT_dom"/>
</dbReference>
<dbReference type="InterPro" id="IPR016181">
    <property type="entry name" value="Acyl_CoA_acyltransferase"/>
</dbReference>
<organism evidence="2 3">
    <name type="scientific">Baekduia soli</name>
    <dbReference type="NCBI Taxonomy" id="496014"/>
    <lineage>
        <taxon>Bacteria</taxon>
        <taxon>Bacillati</taxon>
        <taxon>Actinomycetota</taxon>
        <taxon>Thermoleophilia</taxon>
        <taxon>Solirubrobacterales</taxon>
        <taxon>Baekduiaceae</taxon>
        <taxon>Baekduia</taxon>
    </lineage>
</organism>
<evidence type="ECO:0000259" key="1">
    <source>
        <dbReference type="Pfam" id="PF13480"/>
    </source>
</evidence>
<keyword evidence="3" id="KW-1185">Reference proteome</keyword>
<dbReference type="Pfam" id="PF13480">
    <property type="entry name" value="Acetyltransf_6"/>
    <property type="match status" value="1"/>
</dbReference>
<keyword evidence="2" id="KW-0808">Transferase</keyword>
<name>A0A5B8UA47_9ACTN</name>
<accession>A0A5B8UA47</accession>
<reference evidence="2 3" key="1">
    <citation type="journal article" date="2018" name="J. Microbiol.">
        <title>Baekduia soli gen. nov., sp. nov., a novel bacterium isolated from the soil of Baekdu Mountain and proposal of a novel family name, Baekduiaceae fam. nov.</title>
        <authorList>
            <person name="An D.S."/>
            <person name="Siddiqi M.Z."/>
            <person name="Kim K.H."/>
            <person name="Yu H.S."/>
            <person name="Im W.T."/>
        </authorList>
    </citation>
    <scope>NUCLEOTIDE SEQUENCE [LARGE SCALE GENOMIC DNA]</scope>
    <source>
        <strain evidence="2 3">BR7-21</strain>
    </source>
</reference>
<dbReference type="Proteomes" id="UP000321805">
    <property type="component" value="Chromosome"/>
</dbReference>
<sequence length="404" mass="43878">MSLDAVLPAAPETAPAGPAAPAAGVVRVVTDLDGLAALRDAWARLPWDDLEADLDVFALLVNERESIVAPHVLVLERDGEVRAMAMARLEDRVVAARVGARTLVAPRLRCITVVHGGVASLDPGAEAVLIDALWRAVRRGDADAVYLHRARVDGPLRAACARWPRALRPTVPSAGGHWRLNLPGTFEDYVAGLSSRTRRSVRKQARELEAHFGAGLVVHRHREPGDLDALVADLESIASRSYQRGLGGGFRADAERRAMLALGLERGWVRAWVLHLDGVPVAFEVGHRFRDTFFGAATGFHPDYGRLRVGTYVQMRMVEDLCAERGVRAIDLGYGDAGYKQSFADERWEDADVTLLGPRPRALAAGAALAAAAGTDRLARRALGEGRLMTHLRRRRRQRAQAAG</sequence>
<dbReference type="RefSeq" id="WP_146922442.1">
    <property type="nucleotide sequence ID" value="NZ_CP042430.1"/>
</dbReference>
<dbReference type="EMBL" id="CP042430">
    <property type="protein sequence ID" value="QEC50079.1"/>
    <property type="molecule type" value="Genomic_DNA"/>
</dbReference>